<accession>A0A9N8HIX7</accession>
<reference evidence="2" key="1">
    <citation type="submission" date="2020-06" db="EMBL/GenBank/DDBJ databases">
        <authorList>
            <consortium name="Plant Systems Biology data submission"/>
        </authorList>
    </citation>
    <scope>NUCLEOTIDE SEQUENCE</scope>
    <source>
        <strain evidence="2">D6</strain>
    </source>
</reference>
<evidence type="ECO:0000256" key="1">
    <source>
        <dbReference type="SAM" id="MobiDB-lite"/>
    </source>
</evidence>
<sequence>MSTLPFLPANLTHLVFVVDHAPGHSFQPEPPKMRQSSRRRSSISTKSDEMDSSNFSVSSASPAISSMESWLGISSSDTSIQQAMVQHRGGWIRDSMKSAPKKPRRRNTPPASPEAPMEDHQKPQRRGSMECHQKPQRRGSLVRAVSHISTVASIHKSGLTF</sequence>
<feature type="compositionally biased region" description="Basic and acidic residues" evidence="1">
    <location>
        <begin position="117"/>
        <end position="133"/>
    </location>
</feature>
<evidence type="ECO:0000313" key="2">
    <source>
        <dbReference type="EMBL" id="CAB9513940.1"/>
    </source>
</evidence>
<gene>
    <name evidence="2" type="ORF">SEMRO_622_G177040.1</name>
</gene>
<feature type="region of interest" description="Disordered" evidence="1">
    <location>
        <begin position="81"/>
        <end position="141"/>
    </location>
</feature>
<feature type="region of interest" description="Disordered" evidence="1">
    <location>
        <begin position="23"/>
        <end position="61"/>
    </location>
</feature>
<proteinExistence type="predicted"/>
<keyword evidence="3" id="KW-1185">Reference proteome</keyword>
<evidence type="ECO:0000313" key="3">
    <source>
        <dbReference type="Proteomes" id="UP001153069"/>
    </source>
</evidence>
<comment type="caution">
    <text evidence="2">The sequence shown here is derived from an EMBL/GenBank/DDBJ whole genome shotgun (WGS) entry which is preliminary data.</text>
</comment>
<dbReference type="Proteomes" id="UP001153069">
    <property type="component" value="Unassembled WGS sequence"/>
</dbReference>
<protein>
    <submittedName>
        <fullName evidence="2">Uncharacterized protein</fullName>
    </submittedName>
</protein>
<feature type="compositionally biased region" description="Low complexity" evidence="1">
    <location>
        <begin position="52"/>
        <end position="61"/>
    </location>
</feature>
<name>A0A9N8HIX7_9STRA</name>
<dbReference type="EMBL" id="CAICTM010000621">
    <property type="protein sequence ID" value="CAB9513940.1"/>
    <property type="molecule type" value="Genomic_DNA"/>
</dbReference>
<dbReference type="AlphaFoldDB" id="A0A9N8HIX7"/>
<organism evidence="2 3">
    <name type="scientific">Seminavis robusta</name>
    <dbReference type="NCBI Taxonomy" id="568900"/>
    <lineage>
        <taxon>Eukaryota</taxon>
        <taxon>Sar</taxon>
        <taxon>Stramenopiles</taxon>
        <taxon>Ochrophyta</taxon>
        <taxon>Bacillariophyta</taxon>
        <taxon>Bacillariophyceae</taxon>
        <taxon>Bacillariophycidae</taxon>
        <taxon>Naviculales</taxon>
        <taxon>Naviculaceae</taxon>
        <taxon>Seminavis</taxon>
    </lineage>
</organism>